<dbReference type="PANTHER" id="PTHR43482:SF4">
    <property type="entry name" value="ALCOHOL DEHYDROGENASE, PUTATIVE (AFU_ORTHOLOGUE AFUA_7G06260)-RELATED"/>
    <property type="match status" value="1"/>
</dbReference>
<dbReference type="OrthoDB" id="3509362at2759"/>
<dbReference type="STRING" id="1365484.W6QWE2"/>
<sequence length="145" mass="15392">MTSIDRGSTWSSYVLVTTNEVALKPTGLGREEAAELPLCAQTAYEALFVHAGLQLPLLGRCALTEPQCYQEQDHQHAWQLGERVLGTGAAGGGGGGVFLVQLAAHTEMHVVRAGESVARLGRFDGVGDEEVIEYAEFVGRPPGSV</sequence>
<dbReference type="InterPro" id="IPR052585">
    <property type="entry name" value="Lipid_raft_assoc_Zn_ADH"/>
</dbReference>
<dbReference type="Proteomes" id="UP000030686">
    <property type="component" value="Unassembled WGS sequence"/>
</dbReference>
<dbReference type="PANTHER" id="PTHR43482">
    <property type="entry name" value="PROTEIN AST1-RELATED"/>
    <property type="match status" value="1"/>
</dbReference>
<accession>W6QWE2</accession>
<dbReference type="InterPro" id="IPR036291">
    <property type="entry name" value="NAD(P)-bd_dom_sf"/>
</dbReference>
<dbReference type="Gene3D" id="3.90.180.10">
    <property type="entry name" value="Medium-chain alcohol dehydrogenases, catalytic domain"/>
    <property type="match status" value="1"/>
</dbReference>
<reference evidence="1" key="1">
    <citation type="journal article" date="2014" name="Nat. Commun.">
        <title>Multiple recent horizontal transfers of a large genomic region in cheese making fungi.</title>
        <authorList>
            <person name="Cheeseman K."/>
            <person name="Ropars J."/>
            <person name="Renault P."/>
            <person name="Dupont J."/>
            <person name="Gouzy J."/>
            <person name="Branca A."/>
            <person name="Abraham A.L."/>
            <person name="Ceppi M."/>
            <person name="Conseiller E."/>
            <person name="Debuchy R."/>
            <person name="Malagnac F."/>
            <person name="Goarin A."/>
            <person name="Silar P."/>
            <person name="Lacoste S."/>
            <person name="Sallet E."/>
            <person name="Bensimon A."/>
            <person name="Giraud T."/>
            <person name="Brygoo Y."/>
        </authorList>
    </citation>
    <scope>NUCLEOTIDE SEQUENCE [LARGE SCALE GENOMIC DNA]</scope>
    <source>
        <strain evidence="1">FM164</strain>
    </source>
</reference>
<proteinExistence type="predicted"/>
<dbReference type="EMBL" id="HG792017">
    <property type="protein sequence ID" value="CDM33827.1"/>
    <property type="molecule type" value="Genomic_DNA"/>
</dbReference>
<name>W6QWE2_PENRF</name>
<protein>
    <submittedName>
        <fullName evidence="1">Alcohol dehydrogenase superfamily, zinc-type</fullName>
    </submittedName>
</protein>
<dbReference type="Gene3D" id="3.40.50.720">
    <property type="entry name" value="NAD(P)-binding Rossmann-like Domain"/>
    <property type="match status" value="1"/>
</dbReference>
<dbReference type="AlphaFoldDB" id="W6QWE2"/>
<evidence type="ECO:0000313" key="2">
    <source>
        <dbReference type="Proteomes" id="UP000030686"/>
    </source>
</evidence>
<organism evidence="1 2">
    <name type="scientific">Penicillium roqueforti (strain FM164)</name>
    <dbReference type="NCBI Taxonomy" id="1365484"/>
    <lineage>
        <taxon>Eukaryota</taxon>
        <taxon>Fungi</taxon>
        <taxon>Dikarya</taxon>
        <taxon>Ascomycota</taxon>
        <taxon>Pezizomycotina</taxon>
        <taxon>Eurotiomycetes</taxon>
        <taxon>Eurotiomycetidae</taxon>
        <taxon>Eurotiales</taxon>
        <taxon>Aspergillaceae</taxon>
        <taxon>Penicillium</taxon>
    </lineage>
</organism>
<keyword evidence="2" id="KW-1185">Reference proteome</keyword>
<dbReference type="SUPFAM" id="SSF51735">
    <property type="entry name" value="NAD(P)-binding Rossmann-fold domains"/>
    <property type="match status" value="1"/>
</dbReference>
<evidence type="ECO:0000313" key="1">
    <source>
        <dbReference type="EMBL" id="CDM33827.1"/>
    </source>
</evidence>
<gene>
    <name evidence="1" type="ORF">PROQFM164_S03g000551</name>
</gene>